<sequence>MGAPRTVRGVSPPRLLRHIKSMLLLLFLGTYTQGQGPGATDTTAQMSVVEEQPPGVVVGVLPVRAGYNYTIRETSTMFVLYPGGIIRTLIRIDREALPRDTISLFVGGSHPQLAFHPIDVSISILDINDNNPKFEESTNAVSFQEDASAGQQQLILTATDPDKGNNGTIAEYQIVSGNSDGKFNSFHPV</sequence>
<dbReference type="CDD" id="cd11304">
    <property type="entry name" value="Cadherin_repeat"/>
    <property type="match status" value="2"/>
</dbReference>
<gene>
    <name evidence="10" type="ORF">C0Q70_05942</name>
</gene>
<dbReference type="AlphaFoldDB" id="A0A2T7PMM3"/>
<keyword evidence="5" id="KW-1133">Transmembrane helix</keyword>
<name>A0A2T7PMM3_POMCA</name>
<dbReference type="EMBL" id="PZQS01000003">
    <property type="protein sequence ID" value="PVD34665.1"/>
    <property type="molecule type" value="Genomic_DNA"/>
</dbReference>
<keyword evidence="4 7" id="KW-0106">Calcium</keyword>
<evidence type="ECO:0000256" key="2">
    <source>
        <dbReference type="ARBA" id="ARBA00022692"/>
    </source>
</evidence>
<proteinExistence type="predicted"/>
<keyword evidence="11" id="KW-1185">Reference proteome</keyword>
<keyword evidence="2" id="KW-0812">Transmembrane</keyword>
<evidence type="ECO:0000256" key="4">
    <source>
        <dbReference type="ARBA" id="ARBA00022837"/>
    </source>
</evidence>
<evidence type="ECO:0000313" key="11">
    <source>
        <dbReference type="Proteomes" id="UP000245119"/>
    </source>
</evidence>
<evidence type="ECO:0000256" key="1">
    <source>
        <dbReference type="ARBA" id="ARBA00004370"/>
    </source>
</evidence>
<dbReference type="PROSITE" id="PS50268">
    <property type="entry name" value="CADHERIN_2"/>
    <property type="match status" value="1"/>
</dbReference>
<dbReference type="OrthoDB" id="6252479at2759"/>
<feature type="domain" description="Cadherin" evidence="9">
    <location>
        <begin position="40"/>
        <end position="134"/>
    </location>
</feature>
<dbReference type="Pfam" id="PF25374">
    <property type="entry name" value="Cadherin_FAT4_N"/>
    <property type="match status" value="1"/>
</dbReference>
<dbReference type="SUPFAM" id="SSF49313">
    <property type="entry name" value="Cadherin-like"/>
    <property type="match status" value="2"/>
</dbReference>
<dbReference type="PROSITE" id="PS00232">
    <property type="entry name" value="CADHERIN_1"/>
    <property type="match status" value="1"/>
</dbReference>
<evidence type="ECO:0000256" key="7">
    <source>
        <dbReference type="PROSITE-ProRule" id="PRU00043"/>
    </source>
</evidence>
<evidence type="ECO:0000256" key="5">
    <source>
        <dbReference type="ARBA" id="ARBA00022989"/>
    </source>
</evidence>
<dbReference type="GO" id="GO:0005509">
    <property type="term" value="F:calcium ion binding"/>
    <property type="evidence" value="ECO:0007669"/>
    <property type="project" value="UniProtKB-UniRule"/>
</dbReference>
<evidence type="ECO:0000256" key="3">
    <source>
        <dbReference type="ARBA" id="ARBA00022737"/>
    </source>
</evidence>
<dbReference type="GO" id="GO:0005886">
    <property type="term" value="C:plasma membrane"/>
    <property type="evidence" value="ECO:0007669"/>
    <property type="project" value="UniProtKB-SubCell"/>
</dbReference>
<keyword evidence="8" id="KW-0732">Signal</keyword>
<evidence type="ECO:0000313" key="10">
    <source>
        <dbReference type="EMBL" id="PVD34665.1"/>
    </source>
</evidence>
<dbReference type="PANTHER" id="PTHR24026:SF126">
    <property type="entry name" value="PROTOCADHERIN FAT 4"/>
    <property type="match status" value="1"/>
</dbReference>
<dbReference type="GO" id="GO:0007156">
    <property type="term" value="P:homophilic cell adhesion via plasma membrane adhesion molecules"/>
    <property type="evidence" value="ECO:0007669"/>
    <property type="project" value="InterPro"/>
</dbReference>
<dbReference type="InterPro" id="IPR002126">
    <property type="entry name" value="Cadherin-like_dom"/>
</dbReference>
<feature type="signal peptide" evidence="8">
    <location>
        <begin position="1"/>
        <end position="34"/>
    </location>
</feature>
<dbReference type="InterPro" id="IPR015919">
    <property type="entry name" value="Cadherin-like_sf"/>
</dbReference>
<organism evidence="10 11">
    <name type="scientific">Pomacea canaliculata</name>
    <name type="common">Golden apple snail</name>
    <dbReference type="NCBI Taxonomy" id="400727"/>
    <lineage>
        <taxon>Eukaryota</taxon>
        <taxon>Metazoa</taxon>
        <taxon>Spiralia</taxon>
        <taxon>Lophotrochozoa</taxon>
        <taxon>Mollusca</taxon>
        <taxon>Gastropoda</taxon>
        <taxon>Caenogastropoda</taxon>
        <taxon>Architaenioglossa</taxon>
        <taxon>Ampullarioidea</taxon>
        <taxon>Ampullariidae</taxon>
        <taxon>Pomacea</taxon>
    </lineage>
</organism>
<evidence type="ECO:0000256" key="8">
    <source>
        <dbReference type="SAM" id="SignalP"/>
    </source>
</evidence>
<keyword evidence="6" id="KW-0472">Membrane</keyword>
<keyword evidence="3" id="KW-0677">Repeat</keyword>
<dbReference type="InterPro" id="IPR020894">
    <property type="entry name" value="Cadherin_CS"/>
</dbReference>
<comment type="subcellular location">
    <subcellularLocation>
        <location evidence="1">Membrane</location>
    </subcellularLocation>
</comment>
<evidence type="ECO:0000256" key="6">
    <source>
        <dbReference type="ARBA" id="ARBA00023136"/>
    </source>
</evidence>
<evidence type="ECO:0000259" key="9">
    <source>
        <dbReference type="PROSITE" id="PS50268"/>
    </source>
</evidence>
<dbReference type="Gene3D" id="2.60.40.60">
    <property type="entry name" value="Cadherins"/>
    <property type="match status" value="2"/>
</dbReference>
<protein>
    <recommendedName>
        <fullName evidence="9">Cadherin domain-containing protein</fullName>
    </recommendedName>
</protein>
<accession>A0A2T7PMM3</accession>
<comment type="caution">
    <text evidence="10">The sequence shown here is derived from an EMBL/GenBank/DDBJ whole genome shotgun (WGS) entry which is preliminary data.</text>
</comment>
<reference evidence="10 11" key="1">
    <citation type="submission" date="2018-04" db="EMBL/GenBank/DDBJ databases">
        <title>The genome of golden apple snail Pomacea canaliculata provides insight into stress tolerance and invasive adaptation.</title>
        <authorList>
            <person name="Liu C."/>
            <person name="Liu B."/>
            <person name="Ren Y."/>
            <person name="Zhang Y."/>
            <person name="Wang H."/>
            <person name="Li S."/>
            <person name="Jiang F."/>
            <person name="Yin L."/>
            <person name="Zhang G."/>
            <person name="Qian W."/>
            <person name="Fan W."/>
        </authorList>
    </citation>
    <scope>NUCLEOTIDE SEQUENCE [LARGE SCALE GENOMIC DNA]</scope>
    <source>
        <strain evidence="10">SZHN2017</strain>
        <tissue evidence="10">Muscle</tissue>
    </source>
</reference>
<dbReference type="Proteomes" id="UP000245119">
    <property type="component" value="Linkage Group LG3"/>
</dbReference>
<feature type="chain" id="PRO_5015413747" description="Cadherin domain-containing protein" evidence="8">
    <location>
        <begin position="35"/>
        <end position="189"/>
    </location>
</feature>
<dbReference type="PANTHER" id="PTHR24026">
    <property type="entry name" value="FAT ATYPICAL CADHERIN-RELATED"/>
    <property type="match status" value="1"/>
</dbReference>